<evidence type="ECO:0000259" key="1">
    <source>
        <dbReference type="Pfam" id="PF13529"/>
    </source>
</evidence>
<evidence type="ECO:0000313" key="2">
    <source>
        <dbReference type="EMBL" id="RHE93799.1"/>
    </source>
</evidence>
<feature type="domain" description="Peptidase C39-like" evidence="1">
    <location>
        <begin position="17"/>
        <end position="153"/>
    </location>
</feature>
<protein>
    <recommendedName>
        <fullName evidence="1">Peptidase C39-like domain-containing protein</fullName>
    </recommendedName>
</protein>
<dbReference type="EMBL" id="QSKV01000003">
    <property type="protein sequence ID" value="RHE93799.1"/>
    <property type="molecule type" value="Genomic_DNA"/>
</dbReference>
<accession>A0A414LGN5</accession>
<dbReference type="Pfam" id="PF13529">
    <property type="entry name" value="Peptidase_C39_2"/>
    <property type="match status" value="1"/>
</dbReference>
<name>A0A414LGN5_9BACE</name>
<dbReference type="Proteomes" id="UP000285650">
    <property type="component" value="Unassembled WGS sequence"/>
</dbReference>
<dbReference type="Gene3D" id="3.90.70.10">
    <property type="entry name" value="Cysteine proteinases"/>
    <property type="match status" value="1"/>
</dbReference>
<evidence type="ECO:0000313" key="3">
    <source>
        <dbReference type="Proteomes" id="UP000285650"/>
    </source>
</evidence>
<organism evidence="2 3">
    <name type="scientific">Bacteroides intestinalis</name>
    <dbReference type="NCBI Taxonomy" id="329854"/>
    <lineage>
        <taxon>Bacteria</taxon>
        <taxon>Pseudomonadati</taxon>
        <taxon>Bacteroidota</taxon>
        <taxon>Bacteroidia</taxon>
        <taxon>Bacteroidales</taxon>
        <taxon>Bacteroidaceae</taxon>
        <taxon>Bacteroides</taxon>
    </lineage>
</organism>
<proteinExistence type="predicted"/>
<comment type="caution">
    <text evidence="2">The sequence shown here is derived from an EMBL/GenBank/DDBJ whole genome shotgun (WGS) entry which is preliminary data.</text>
</comment>
<sequence>MIMADFISPGIIGNPMNPYQQSYSDTCAIKSQQLILSDFGIPITEDQLVQYSMDQGWYTGDGSGTHLSDVGKLLADAGIPCTQSVDANIYDLVDELQQGHKVIVGVDSGELWDNPLLGWLKDLFLGDTPDHALIVAGIDTTDPDNPMVILTDPGTGQPAEPYPLDQFMDAWSDSQHFMVATDIPIPAAVDFFQNNNMPDFHLPEIAGVDYDTFNDYHNYSHTIDFTSQFPDLYNSFKLYPTMPGWTFDDALLHVGLPPFDPTLFPAPTFFDPLSFNYADINNFSWLTPDLNTGMEGITTHSLDVLQDSYDDCMRHAQECMDNGMPVSSQLWINQAHDAQSAIDNIISGC</sequence>
<dbReference type="AlphaFoldDB" id="A0A414LGN5"/>
<gene>
    <name evidence="2" type="ORF">DW712_06990</name>
</gene>
<reference evidence="2 3" key="1">
    <citation type="submission" date="2018-08" db="EMBL/GenBank/DDBJ databases">
        <title>A genome reference for cultivated species of the human gut microbiota.</title>
        <authorList>
            <person name="Zou Y."/>
            <person name="Xue W."/>
            <person name="Luo G."/>
        </authorList>
    </citation>
    <scope>NUCLEOTIDE SEQUENCE [LARGE SCALE GENOMIC DNA]</scope>
    <source>
        <strain evidence="2 3">AM27-17</strain>
    </source>
</reference>
<dbReference type="InterPro" id="IPR039564">
    <property type="entry name" value="Peptidase_C39-like"/>
</dbReference>